<dbReference type="Gene3D" id="3.90.226.10">
    <property type="entry name" value="2-enoyl-CoA Hydratase, Chain A, domain 1"/>
    <property type="match status" value="1"/>
</dbReference>
<dbReference type="RefSeq" id="WP_013456386.1">
    <property type="nucleotide sequence ID" value="NC_014760.1"/>
</dbReference>
<dbReference type="SMART" id="SM00245">
    <property type="entry name" value="TSPc"/>
    <property type="match status" value="1"/>
</dbReference>
<feature type="domain" description="Tail specific protease" evidence="2">
    <location>
        <begin position="422"/>
        <end position="598"/>
    </location>
</feature>
<sequence length="623" mass="72015">MKKRLGFLLTTGLLVPAISCSNQSINAQKVMHTHTHNRLSETNKNQNKAKSASENDDKNNSKSVDSKITKDANFQPDKHHLYKESVSQVQNLFPSFKKTSYQIKSLDWYIHPKISEINFYNINGINYVSIDDFLKISDGIIDIDKSYHNVNYQSKFYNLHKKIEWFYKDSIFTINSINKYNSSSDNSLLNKSHSLKFDYQNQQLTLSSYGFLDSILPVESEHNLRFIIQNESLINDTPVVIDLKKYGIKMEMVNGKVLLPFAVLNQLILAESSYQFYFNNDEILIFSFYKLHNPENLEYRKKLSSGKLNKELSKDLKEFQFKFLHFLFDNFYGIKGKDQNWALKLLEKHKSHLLESDEQHYKTVHKIINSLDDLHTKLFMNGYNQIESQYDNLNNEFNDTSRIKKYWKLYFQFRKMASRPTNNFITTTLTPDNKTLIVRFDALINGITDYLSPILDEYKSRGITNVVLDFSNMLGGSLYAVFELMGFLTNKSFHYKLINPQSGSKKVMKIQPKTFKKGFKFFLLTSPITYSSGNLFAGIVKDNKIAKIIGFKAAGGASYLKMSVLPTGNIIVLSSNNVFANKKFDSYENGVTPDIEFPKNNDGSNNYEKLFDASFIQDIVNKN</sequence>
<dbReference type="EMBL" id="CP002188">
    <property type="protein sequence ID" value="ADR25163.1"/>
    <property type="molecule type" value="Genomic_DNA"/>
</dbReference>
<gene>
    <name evidence="3" type="ordered locus">MBOVPG45_0024</name>
</gene>
<evidence type="ECO:0000313" key="4">
    <source>
        <dbReference type="Proteomes" id="UP000008713"/>
    </source>
</evidence>
<dbReference type="OrthoDB" id="394301at2"/>
<protein>
    <submittedName>
        <fullName evidence="3">Putative lipoprotein, S41B peptidase family</fullName>
    </submittedName>
</protein>
<dbReference type="GO" id="GO:0006508">
    <property type="term" value="P:proteolysis"/>
    <property type="evidence" value="ECO:0007669"/>
    <property type="project" value="InterPro"/>
</dbReference>
<dbReference type="KEGG" id="mbv:MBOVPG45_0024"/>
<dbReference type="Pfam" id="PF03572">
    <property type="entry name" value="Peptidase_S41"/>
    <property type="match status" value="1"/>
</dbReference>
<name>A0A454AQ35_MYCBG</name>
<evidence type="ECO:0000313" key="3">
    <source>
        <dbReference type="EMBL" id="ADR25163.1"/>
    </source>
</evidence>
<dbReference type="GeneID" id="31507385"/>
<accession>A0A454AQ35</accession>
<keyword evidence="3" id="KW-0449">Lipoprotein</keyword>
<dbReference type="InterPro" id="IPR029045">
    <property type="entry name" value="ClpP/crotonase-like_dom_sf"/>
</dbReference>
<feature type="compositionally biased region" description="Polar residues" evidence="1">
    <location>
        <begin position="40"/>
        <end position="50"/>
    </location>
</feature>
<dbReference type="InterPro" id="IPR005151">
    <property type="entry name" value="Tail-specific_protease"/>
</dbReference>
<dbReference type="GO" id="GO:0008236">
    <property type="term" value="F:serine-type peptidase activity"/>
    <property type="evidence" value="ECO:0007669"/>
    <property type="project" value="InterPro"/>
</dbReference>
<dbReference type="AlphaFoldDB" id="A0A454AQ35"/>
<feature type="region of interest" description="Disordered" evidence="1">
    <location>
        <begin position="32"/>
        <end position="69"/>
    </location>
</feature>
<organism evidence="3 4">
    <name type="scientific">Mycoplasmopsis bovis (strain ATCC 25523 / DSM 22781 / NCTC 10131 / PG45)</name>
    <name type="common">Mycoplasma bovis</name>
    <dbReference type="NCBI Taxonomy" id="289397"/>
    <lineage>
        <taxon>Bacteria</taxon>
        <taxon>Bacillati</taxon>
        <taxon>Mycoplasmatota</taxon>
        <taxon>Mycoplasmoidales</taxon>
        <taxon>Metamycoplasmataceae</taxon>
        <taxon>Mycoplasmopsis</taxon>
    </lineage>
</organism>
<evidence type="ECO:0000259" key="2">
    <source>
        <dbReference type="SMART" id="SM00245"/>
    </source>
</evidence>
<feature type="compositionally biased region" description="Basic and acidic residues" evidence="1">
    <location>
        <begin position="51"/>
        <end position="69"/>
    </location>
</feature>
<dbReference type="SUPFAM" id="SSF52096">
    <property type="entry name" value="ClpP/crotonase"/>
    <property type="match status" value="1"/>
</dbReference>
<reference evidence="3 4" key="1">
    <citation type="journal article" date="2011" name="Infect. Immun.">
        <title>Complete genome sequence of Mycoplasma bovis type strain PG45 (ATCC 25523).</title>
        <authorList>
            <person name="Wise K.S."/>
            <person name="Calcutt M.J."/>
            <person name="Foecking M.F."/>
            <person name="Roske K."/>
            <person name="Madupu R."/>
            <person name="Methe B.A."/>
        </authorList>
    </citation>
    <scope>NUCLEOTIDE SEQUENCE [LARGE SCALE GENOMIC DNA]</scope>
    <source>
        <strain evidence="4">ATCC 25523 / DSM 22781 / NCTC 10131 / PG45</strain>
    </source>
</reference>
<evidence type="ECO:0000256" key="1">
    <source>
        <dbReference type="SAM" id="MobiDB-lite"/>
    </source>
</evidence>
<dbReference type="Proteomes" id="UP000008713">
    <property type="component" value="Chromosome"/>
</dbReference>
<proteinExistence type="predicted"/>